<proteinExistence type="predicted"/>
<gene>
    <name evidence="1" type="ORF">ERS013200_03757</name>
</gene>
<evidence type="ECO:0000313" key="1">
    <source>
        <dbReference type="EMBL" id="CSD27729.1"/>
    </source>
</evidence>
<dbReference type="EMBL" id="CWQY01000044">
    <property type="protein sequence ID" value="CSD27729.1"/>
    <property type="molecule type" value="Genomic_DNA"/>
</dbReference>
<reference evidence="1 2" key="1">
    <citation type="submission" date="2015-07" db="EMBL/GenBank/DDBJ databases">
        <authorList>
            <consortium name="Pathogen Informatics"/>
        </authorList>
    </citation>
    <scope>NUCLEOTIDE SEQUENCE [LARGE SCALE GENOMIC DNA]</scope>
    <source>
        <strain evidence="1 2">A316</strain>
    </source>
</reference>
<name>A0A656B117_VIBCL</name>
<organism evidence="1 2">
    <name type="scientific">Vibrio cholerae</name>
    <dbReference type="NCBI Taxonomy" id="666"/>
    <lineage>
        <taxon>Bacteria</taxon>
        <taxon>Pseudomonadati</taxon>
        <taxon>Pseudomonadota</taxon>
        <taxon>Gammaproteobacteria</taxon>
        <taxon>Vibrionales</taxon>
        <taxon>Vibrionaceae</taxon>
        <taxon>Vibrio</taxon>
    </lineage>
</organism>
<sequence>MRSTAQHFTQIIDYGTNISAFRAVYFHLHFITFKAMQLNLIHSDLARFTRHFNTLTGVFVEWTTLVFQR</sequence>
<evidence type="ECO:0000313" key="2">
    <source>
        <dbReference type="Proteomes" id="UP000041770"/>
    </source>
</evidence>
<dbReference type="AlphaFoldDB" id="A0A656B117"/>
<protein>
    <submittedName>
        <fullName evidence="1">Uncharacterized protein</fullName>
    </submittedName>
</protein>
<dbReference type="Proteomes" id="UP000041770">
    <property type="component" value="Unassembled WGS sequence"/>
</dbReference>
<accession>A0A656B117</accession>